<name>A0A6L7IWB5_9ACTN</name>
<dbReference type="RefSeq" id="WP_160942396.1">
    <property type="nucleotide sequence ID" value="NZ_CP063310.1"/>
</dbReference>
<evidence type="ECO:0000256" key="1">
    <source>
        <dbReference type="ARBA" id="ARBA00022729"/>
    </source>
</evidence>
<dbReference type="Pfam" id="PF11611">
    <property type="entry name" value="DUF4352"/>
    <property type="match status" value="1"/>
</dbReference>
<keyword evidence="1" id="KW-0732">Signal</keyword>
<feature type="domain" description="DUF4352" evidence="4">
    <location>
        <begin position="149"/>
        <end position="239"/>
    </location>
</feature>
<gene>
    <name evidence="5" type="ORF">GS424_009685</name>
</gene>
<dbReference type="AlphaFoldDB" id="A0A6L7IWB5"/>
<accession>A0A6L7IWB5</accession>
<evidence type="ECO:0000259" key="4">
    <source>
        <dbReference type="Pfam" id="PF11611"/>
    </source>
</evidence>
<evidence type="ECO:0000313" key="6">
    <source>
        <dbReference type="Proteomes" id="UP000478463"/>
    </source>
</evidence>
<evidence type="ECO:0000256" key="2">
    <source>
        <dbReference type="SAM" id="MobiDB-lite"/>
    </source>
</evidence>
<keyword evidence="3" id="KW-1133">Transmembrane helix</keyword>
<sequence length="255" mass="26580">MSEYQQYRPNDEYRPAARFQETAPLSAMAVTALVLGIIALLTSFLPIINNVSFLLALLGAVFGVVGVVATVRGTRRGKPLAVSALVLNIVAFAVVLATQAMFSAAIDEATSGPSAVGASAEQPSSEPQSSEPQADYSNLAVGTTAELDNGLSVCVQSVETGLSNYDGSAITGVTVSYANNGSSEASFNLFDWKAQDSQGAQRNTAYYSEATDDLSSGSLAPGGTVTGNLYFEGDVSKVLYYSSLFYDSSVAWTVA</sequence>
<feature type="region of interest" description="Disordered" evidence="2">
    <location>
        <begin position="113"/>
        <end position="135"/>
    </location>
</feature>
<evidence type="ECO:0000313" key="5">
    <source>
        <dbReference type="EMBL" id="QOS66826.1"/>
    </source>
</evidence>
<dbReference type="InterPro" id="IPR029051">
    <property type="entry name" value="DUF4352"/>
</dbReference>
<proteinExistence type="predicted"/>
<keyword evidence="3" id="KW-0472">Membrane</keyword>
<dbReference type="Proteomes" id="UP000478463">
    <property type="component" value="Chromosome"/>
</dbReference>
<feature type="transmembrane region" description="Helical" evidence="3">
    <location>
        <begin position="23"/>
        <end position="45"/>
    </location>
</feature>
<feature type="compositionally biased region" description="Low complexity" evidence="2">
    <location>
        <begin position="118"/>
        <end position="134"/>
    </location>
</feature>
<dbReference type="EMBL" id="CP063310">
    <property type="protein sequence ID" value="QOS66826.1"/>
    <property type="molecule type" value="Genomic_DNA"/>
</dbReference>
<protein>
    <submittedName>
        <fullName evidence="5">DUF4352 domain-containing protein</fullName>
    </submittedName>
</protein>
<feature type="transmembrane region" description="Helical" evidence="3">
    <location>
        <begin position="51"/>
        <end position="71"/>
    </location>
</feature>
<dbReference type="Gene3D" id="2.60.40.1240">
    <property type="match status" value="1"/>
</dbReference>
<feature type="transmembrane region" description="Helical" evidence="3">
    <location>
        <begin position="80"/>
        <end position="102"/>
    </location>
</feature>
<evidence type="ECO:0000256" key="3">
    <source>
        <dbReference type="SAM" id="Phobius"/>
    </source>
</evidence>
<organism evidence="5">
    <name type="scientific">Eggerthella guodeyinii</name>
    <dbReference type="NCBI Taxonomy" id="2690837"/>
    <lineage>
        <taxon>Bacteria</taxon>
        <taxon>Bacillati</taxon>
        <taxon>Actinomycetota</taxon>
        <taxon>Coriobacteriia</taxon>
        <taxon>Eggerthellales</taxon>
        <taxon>Eggerthellaceae</taxon>
        <taxon>Eggerthella</taxon>
    </lineage>
</organism>
<keyword evidence="3" id="KW-0812">Transmembrane</keyword>
<dbReference type="KEGG" id="egd:GS424_009685"/>
<dbReference type="InterPro" id="IPR029050">
    <property type="entry name" value="Immunoprotect_excell_Ig-like"/>
</dbReference>
<reference evidence="5" key="1">
    <citation type="submission" date="2020-10" db="EMBL/GenBank/DDBJ databases">
        <title>Eggerthella sp. nov., isolated from human feces.</title>
        <authorList>
            <person name="Yajun G."/>
        </authorList>
    </citation>
    <scope>NUCLEOTIDE SEQUENCE [LARGE SCALE GENOMIC DNA]</scope>
    <source>
        <strain evidence="5 6">HF-1101</strain>
    </source>
</reference>